<comment type="caution">
    <text evidence="3">The sequence shown here is derived from an EMBL/GenBank/DDBJ whole genome shotgun (WGS) entry which is preliminary data.</text>
</comment>
<dbReference type="InterPro" id="IPR052350">
    <property type="entry name" value="Metallo-dep_Lactonases"/>
</dbReference>
<gene>
    <name evidence="3" type="ORF">GCM10010862_21000</name>
</gene>
<sequence>MRILDTHLHLVYPERFSYPWLSGAPAINRAWPVEAYFAEAEALGIESALHMEVDVAEADMLAETQFMATVHPKVVGAIAACRPESADFPALLETLAGMDHVKGLRRILHEAPDTLSQSELFAENIKRLAVHRLSFDLCLRADQLPIGIALVDKAPDVQFVLDHCGVPDVAGNGLDPWRAYIGEMARRPNVAAKVSGIVAYARPDWTVDDLRPFAEHVIESFGWDRVVWGSDHPVCTKTADLTRWVEATREIVAGASEDEQARLLHRNAEHFYRVGGH</sequence>
<dbReference type="Pfam" id="PF04909">
    <property type="entry name" value="Amidohydro_2"/>
    <property type="match status" value="1"/>
</dbReference>
<comment type="similarity">
    <text evidence="1">Belongs to the metallo-dependent hydrolases superfamily.</text>
</comment>
<evidence type="ECO:0000256" key="1">
    <source>
        <dbReference type="ARBA" id="ARBA00038310"/>
    </source>
</evidence>
<dbReference type="InterPro" id="IPR006680">
    <property type="entry name" value="Amidohydro-rel"/>
</dbReference>
<dbReference type="EMBL" id="BSNS01000009">
    <property type="protein sequence ID" value="GLQ54841.1"/>
    <property type="molecule type" value="Genomic_DNA"/>
</dbReference>
<name>A0ABQ5W592_9HYPH</name>
<dbReference type="Proteomes" id="UP001156691">
    <property type="component" value="Unassembled WGS sequence"/>
</dbReference>
<dbReference type="RefSeq" id="WP_284340284.1">
    <property type="nucleotide sequence ID" value="NZ_BSNS01000009.1"/>
</dbReference>
<dbReference type="InterPro" id="IPR032466">
    <property type="entry name" value="Metal_Hydrolase"/>
</dbReference>
<protein>
    <submittedName>
        <fullName evidence="3">Amidohydrolase</fullName>
    </submittedName>
</protein>
<dbReference type="PANTHER" id="PTHR43569">
    <property type="entry name" value="AMIDOHYDROLASE"/>
    <property type="match status" value="1"/>
</dbReference>
<dbReference type="PANTHER" id="PTHR43569:SF2">
    <property type="entry name" value="AMIDOHYDROLASE-RELATED DOMAIN-CONTAINING PROTEIN"/>
    <property type="match status" value="1"/>
</dbReference>
<feature type="domain" description="Amidohydrolase-related" evidence="2">
    <location>
        <begin position="5"/>
        <end position="273"/>
    </location>
</feature>
<evidence type="ECO:0000313" key="3">
    <source>
        <dbReference type="EMBL" id="GLQ54841.1"/>
    </source>
</evidence>
<accession>A0ABQ5W592</accession>
<reference evidence="4" key="1">
    <citation type="journal article" date="2019" name="Int. J. Syst. Evol. Microbiol.">
        <title>The Global Catalogue of Microorganisms (GCM) 10K type strain sequencing project: providing services to taxonomists for standard genome sequencing and annotation.</title>
        <authorList>
            <consortium name="The Broad Institute Genomics Platform"/>
            <consortium name="The Broad Institute Genome Sequencing Center for Infectious Disease"/>
            <person name="Wu L."/>
            <person name="Ma J."/>
        </authorList>
    </citation>
    <scope>NUCLEOTIDE SEQUENCE [LARGE SCALE GENOMIC DNA]</scope>
    <source>
        <strain evidence="4">NBRC 112416</strain>
    </source>
</reference>
<keyword evidence="4" id="KW-1185">Reference proteome</keyword>
<evidence type="ECO:0000313" key="4">
    <source>
        <dbReference type="Proteomes" id="UP001156691"/>
    </source>
</evidence>
<dbReference type="Gene3D" id="3.20.20.140">
    <property type="entry name" value="Metal-dependent hydrolases"/>
    <property type="match status" value="1"/>
</dbReference>
<evidence type="ECO:0000259" key="2">
    <source>
        <dbReference type="Pfam" id="PF04909"/>
    </source>
</evidence>
<organism evidence="3 4">
    <name type="scientific">Devosia nitrariae</name>
    <dbReference type="NCBI Taxonomy" id="2071872"/>
    <lineage>
        <taxon>Bacteria</taxon>
        <taxon>Pseudomonadati</taxon>
        <taxon>Pseudomonadota</taxon>
        <taxon>Alphaproteobacteria</taxon>
        <taxon>Hyphomicrobiales</taxon>
        <taxon>Devosiaceae</taxon>
        <taxon>Devosia</taxon>
    </lineage>
</organism>
<proteinExistence type="inferred from homology"/>
<dbReference type="SUPFAM" id="SSF51556">
    <property type="entry name" value="Metallo-dependent hydrolases"/>
    <property type="match status" value="1"/>
</dbReference>